<sequence>MAAEQSYVARVTTKDEAGILSRALDQTGDLLDRVHPDALSRPTPCEQWDVAALADHVIADGGNFVTMLRGGEPDWGAPAPHVKESWGPAFKVGADDVLHAWQQGPGTDGWEGGAVVPIGLIISEYATHGWDLAKALGVPTSELDPELAEVGLEFMRATLKPEMRSGAFAAEVTAPEGAGPYERLAAFAGRRIA</sequence>
<dbReference type="Pfam" id="PF11716">
    <property type="entry name" value="MDMPI_N"/>
    <property type="match status" value="1"/>
</dbReference>
<proteinExistence type="predicted"/>
<dbReference type="Gene3D" id="1.20.120.450">
    <property type="entry name" value="dinb family like domain"/>
    <property type="match status" value="1"/>
</dbReference>
<organism evidence="2 3">
    <name type="scientific">Nocardioides luteus</name>
    <dbReference type="NCBI Taxonomy" id="1844"/>
    <lineage>
        <taxon>Bacteria</taxon>
        <taxon>Bacillati</taxon>
        <taxon>Actinomycetota</taxon>
        <taxon>Actinomycetes</taxon>
        <taxon>Propionibacteriales</taxon>
        <taxon>Nocardioidaceae</taxon>
        <taxon>Nocardioides</taxon>
    </lineage>
</organism>
<keyword evidence="3" id="KW-1185">Reference proteome</keyword>
<gene>
    <name evidence="2" type="ORF">GCM10017579_16180</name>
</gene>
<accession>A0ABQ5STX4</accession>
<dbReference type="InterPro" id="IPR034660">
    <property type="entry name" value="DinB/YfiT-like"/>
</dbReference>
<dbReference type="InterPro" id="IPR024344">
    <property type="entry name" value="MDMPI_metal-binding"/>
</dbReference>
<feature type="domain" description="Mycothiol-dependent maleylpyruvate isomerase metal-binding" evidence="1">
    <location>
        <begin position="21"/>
        <end position="133"/>
    </location>
</feature>
<evidence type="ECO:0000313" key="2">
    <source>
        <dbReference type="EMBL" id="GLJ67582.1"/>
    </source>
</evidence>
<dbReference type="InterPro" id="IPR017520">
    <property type="entry name" value="CHP03086"/>
</dbReference>
<comment type="caution">
    <text evidence="2">The sequence shown here is derived from an EMBL/GenBank/DDBJ whole genome shotgun (WGS) entry which is preliminary data.</text>
</comment>
<name>A0ABQ5STX4_9ACTN</name>
<dbReference type="Proteomes" id="UP001142292">
    <property type="component" value="Unassembled WGS sequence"/>
</dbReference>
<dbReference type="InterPro" id="IPR017517">
    <property type="entry name" value="Maleyloyr_isom"/>
</dbReference>
<evidence type="ECO:0000313" key="3">
    <source>
        <dbReference type="Proteomes" id="UP001142292"/>
    </source>
</evidence>
<evidence type="ECO:0000259" key="1">
    <source>
        <dbReference type="Pfam" id="PF11716"/>
    </source>
</evidence>
<dbReference type="NCBIfam" id="TIGR03083">
    <property type="entry name" value="maleylpyruvate isomerase family mycothiol-dependent enzyme"/>
    <property type="match status" value="1"/>
</dbReference>
<reference evidence="2" key="2">
    <citation type="submission" date="2023-01" db="EMBL/GenBank/DDBJ databases">
        <authorList>
            <person name="Sun Q."/>
            <person name="Evtushenko L."/>
        </authorList>
    </citation>
    <scope>NUCLEOTIDE SEQUENCE</scope>
    <source>
        <strain evidence="2">VKM Ac-1246</strain>
    </source>
</reference>
<dbReference type="SUPFAM" id="SSF109854">
    <property type="entry name" value="DinB/YfiT-like putative metalloenzymes"/>
    <property type="match status" value="1"/>
</dbReference>
<protein>
    <recommendedName>
        <fullName evidence="1">Mycothiol-dependent maleylpyruvate isomerase metal-binding domain-containing protein</fullName>
    </recommendedName>
</protein>
<dbReference type="NCBIfam" id="TIGR03086">
    <property type="entry name" value="TIGR03086 family metal-binding protein"/>
    <property type="match status" value="1"/>
</dbReference>
<reference evidence="2" key="1">
    <citation type="journal article" date="2014" name="Int. J. Syst. Evol. Microbiol.">
        <title>Complete genome of a new Firmicutes species belonging to the dominant human colonic microbiota ('Ruminococcus bicirculans') reveals two chromosomes and a selective capacity to utilize plant glucans.</title>
        <authorList>
            <consortium name="NISC Comparative Sequencing Program"/>
            <person name="Wegmann U."/>
            <person name="Louis P."/>
            <person name="Goesmann A."/>
            <person name="Henrissat B."/>
            <person name="Duncan S.H."/>
            <person name="Flint H.J."/>
        </authorList>
    </citation>
    <scope>NUCLEOTIDE SEQUENCE</scope>
    <source>
        <strain evidence="2">VKM Ac-1246</strain>
    </source>
</reference>
<dbReference type="EMBL" id="BSEL01000004">
    <property type="protein sequence ID" value="GLJ67582.1"/>
    <property type="molecule type" value="Genomic_DNA"/>
</dbReference>